<gene>
    <name evidence="1" type="ORF">SDC9_158950</name>
</gene>
<name>A0A645FDI3_9ZZZZ</name>
<proteinExistence type="predicted"/>
<protein>
    <submittedName>
        <fullName evidence="1">Uncharacterized protein</fullName>
    </submittedName>
</protein>
<organism evidence="1">
    <name type="scientific">bioreactor metagenome</name>
    <dbReference type="NCBI Taxonomy" id="1076179"/>
    <lineage>
        <taxon>unclassified sequences</taxon>
        <taxon>metagenomes</taxon>
        <taxon>ecological metagenomes</taxon>
    </lineage>
</organism>
<reference evidence="1" key="1">
    <citation type="submission" date="2019-08" db="EMBL/GenBank/DDBJ databases">
        <authorList>
            <person name="Kucharzyk K."/>
            <person name="Murdoch R.W."/>
            <person name="Higgins S."/>
            <person name="Loffler F."/>
        </authorList>
    </citation>
    <scope>NUCLEOTIDE SEQUENCE</scope>
</reference>
<sequence>MTPAGLLCPRRCLPDGNPRVVGIADLLSVGGRDGLLWCLRMEECCGAGVAFRPIKSRRCWVYCTRSGKVRRSSAKASCMTSKSMSWCPPYSVTISGAVASPYFFALSSSQSGKTPLVRHCRNSSIWHCKPCARVSRSLPGTRLYVSSSRAIARSHCSNRRRRKTGMSMG</sequence>
<evidence type="ECO:0000313" key="1">
    <source>
        <dbReference type="EMBL" id="MPN11646.1"/>
    </source>
</evidence>
<dbReference type="EMBL" id="VSSQ01057880">
    <property type="protein sequence ID" value="MPN11646.1"/>
    <property type="molecule type" value="Genomic_DNA"/>
</dbReference>
<dbReference type="AlphaFoldDB" id="A0A645FDI3"/>
<accession>A0A645FDI3</accession>
<comment type="caution">
    <text evidence="1">The sequence shown here is derived from an EMBL/GenBank/DDBJ whole genome shotgun (WGS) entry which is preliminary data.</text>
</comment>